<dbReference type="InterPro" id="IPR011250">
    <property type="entry name" value="OMP/PagP_B-barrel"/>
</dbReference>
<sequence>MTSFTKTLLTLAGCTLLAACGGGGGGDDGPRTVFTNQPLDSRVPGESTIAAAGVVQDPFSGRAANVQVVLGSLDRPTQELDLRELIENGEQIGENAWRSGSQTVTPVEDGAFASSNFAFLVPVNVTTDGDVAGTYIVGVVSRTQDLPSSGSATFRGPASVSTLLGGTGGASYAKASGDATITASFRNETVDLLVEDFSGDTMPFGSIEISDMQISNDSNATFASNGGSSYDIGSGDIVGENARLDAEGAFYGGDSNGPAEAGGAFLIKGDDGEVFGVFAGN</sequence>
<feature type="signal peptide" evidence="1">
    <location>
        <begin position="1"/>
        <end position="18"/>
    </location>
</feature>
<dbReference type="PROSITE" id="PS51257">
    <property type="entry name" value="PROKAR_LIPOPROTEIN"/>
    <property type="match status" value="1"/>
</dbReference>
<protein>
    <recommendedName>
        <fullName evidence="4">Transferrin-binding protein B C-lobe/N-lobe beta barrel domain-containing protein</fullName>
    </recommendedName>
</protein>
<keyword evidence="1" id="KW-0732">Signal</keyword>
<feature type="chain" id="PRO_5015606016" description="Transferrin-binding protein B C-lobe/N-lobe beta barrel domain-containing protein" evidence="1">
    <location>
        <begin position="19"/>
        <end position="281"/>
    </location>
</feature>
<proteinExistence type="predicted"/>
<evidence type="ECO:0000313" key="3">
    <source>
        <dbReference type="Proteomes" id="UP000244523"/>
    </source>
</evidence>
<dbReference type="RefSeq" id="WP_108385250.1">
    <property type="nucleotide sequence ID" value="NZ_QBUD01000002.1"/>
</dbReference>
<dbReference type="AlphaFoldDB" id="A0A2T6KLH9"/>
<dbReference type="OrthoDB" id="10005409at2"/>
<gene>
    <name evidence="2" type="ORF">C8N45_10280</name>
</gene>
<evidence type="ECO:0000313" key="2">
    <source>
        <dbReference type="EMBL" id="PUB17070.1"/>
    </source>
</evidence>
<comment type="caution">
    <text evidence="2">The sequence shown here is derived from an EMBL/GenBank/DDBJ whole genome shotgun (WGS) entry which is preliminary data.</text>
</comment>
<dbReference type="Gene3D" id="2.40.160.90">
    <property type="match status" value="1"/>
</dbReference>
<dbReference type="SUPFAM" id="SSF56925">
    <property type="entry name" value="OMPA-like"/>
    <property type="match status" value="1"/>
</dbReference>
<name>A0A2T6KLH9_9RHOB</name>
<keyword evidence="3" id="KW-1185">Reference proteome</keyword>
<dbReference type="EMBL" id="QBUD01000002">
    <property type="protein sequence ID" value="PUB17070.1"/>
    <property type="molecule type" value="Genomic_DNA"/>
</dbReference>
<dbReference type="Proteomes" id="UP000244523">
    <property type="component" value="Unassembled WGS sequence"/>
</dbReference>
<reference evidence="2 3" key="1">
    <citation type="submission" date="2018-04" db="EMBL/GenBank/DDBJ databases">
        <title>Genomic Encyclopedia of Archaeal and Bacterial Type Strains, Phase II (KMG-II): from individual species to whole genera.</title>
        <authorList>
            <person name="Goeker M."/>
        </authorList>
    </citation>
    <scope>NUCLEOTIDE SEQUENCE [LARGE SCALE GENOMIC DNA]</scope>
    <source>
        <strain evidence="2 3">DSM 29955</strain>
    </source>
</reference>
<accession>A0A2T6KLH9</accession>
<organism evidence="2 3">
    <name type="scientific">Yoonia sediminilitoris</name>
    <dbReference type="NCBI Taxonomy" id="1286148"/>
    <lineage>
        <taxon>Bacteria</taxon>
        <taxon>Pseudomonadati</taxon>
        <taxon>Pseudomonadota</taxon>
        <taxon>Alphaproteobacteria</taxon>
        <taxon>Rhodobacterales</taxon>
        <taxon>Paracoccaceae</taxon>
        <taxon>Yoonia</taxon>
    </lineage>
</organism>
<evidence type="ECO:0008006" key="4">
    <source>
        <dbReference type="Google" id="ProtNLM"/>
    </source>
</evidence>
<evidence type="ECO:0000256" key="1">
    <source>
        <dbReference type="SAM" id="SignalP"/>
    </source>
</evidence>